<evidence type="ECO:0000313" key="2">
    <source>
        <dbReference type="EMBL" id="CAL8092730.1"/>
    </source>
</evidence>
<keyword evidence="1" id="KW-0812">Transmembrane</keyword>
<accession>A0ABP1QC48</accession>
<feature type="transmembrane region" description="Helical" evidence="1">
    <location>
        <begin position="43"/>
        <end position="63"/>
    </location>
</feature>
<evidence type="ECO:0000313" key="3">
    <source>
        <dbReference type="Proteomes" id="UP001642540"/>
    </source>
</evidence>
<sequence length="233" mass="25562">MRKSSHTFSQFFPTQLSLFSNLKQSKHFPKTRFSEVFATSARIGYSGVAFVVLSVALIGVAGYNDEKGIFKWTPRWFTNNFRYSAPSSYYISPNRIGTPYKRLSESAHPSDGMYKWSPLFFSGGSSLLGNGGPYQPTSWYGGGSGMYSSNSGPRWSPISSYSGSGTRGNRLLTRYYEENSLPTVPKSMLDLGSNDLSGLLGEEMNGGLGLENDAVDILDGNSGTASQQQQKRK</sequence>
<dbReference type="EMBL" id="CAXLJM020000025">
    <property type="protein sequence ID" value="CAL8092730.1"/>
    <property type="molecule type" value="Genomic_DNA"/>
</dbReference>
<organism evidence="2 3">
    <name type="scientific">Orchesella dallaii</name>
    <dbReference type="NCBI Taxonomy" id="48710"/>
    <lineage>
        <taxon>Eukaryota</taxon>
        <taxon>Metazoa</taxon>
        <taxon>Ecdysozoa</taxon>
        <taxon>Arthropoda</taxon>
        <taxon>Hexapoda</taxon>
        <taxon>Collembola</taxon>
        <taxon>Entomobryomorpha</taxon>
        <taxon>Entomobryoidea</taxon>
        <taxon>Orchesellidae</taxon>
        <taxon>Orchesellinae</taxon>
        <taxon>Orchesella</taxon>
    </lineage>
</organism>
<comment type="caution">
    <text evidence="2">The sequence shown here is derived from an EMBL/GenBank/DDBJ whole genome shotgun (WGS) entry which is preliminary data.</text>
</comment>
<name>A0ABP1QC48_9HEXA</name>
<keyword evidence="1" id="KW-0472">Membrane</keyword>
<evidence type="ECO:0000256" key="1">
    <source>
        <dbReference type="SAM" id="Phobius"/>
    </source>
</evidence>
<keyword evidence="3" id="KW-1185">Reference proteome</keyword>
<gene>
    <name evidence="2" type="ORF">ODALV1_LOCUS8315</name>
</gene>
<dbReference type="Proteomes" id="UP001642540">
    <property type="component" value="Unassembled WGS sequence"/>
</dbReference>
<proteinExistence type="predicted"/>
<protein>
    <submittedName>
        <fullName evidence="2">Uncharacterized protein</fullName>
    </submittedName>
</protein>
<reference evidence="2 3" key="1">
    <citation type="submission" date="2024-08" db="EMBL/GenBank/DDBJ databases">
        <authorList>
            <person name="Cucini C."/>
            <person name="Frati F."/>
        </authorList>
    </citation>
    <scope>NUCLEOTIDE SEQUENCE [LARGE SCALE GENOMIC DNA]</scope>
</reference>
<keyword evidence="1" id="KW-1133">Transmembrane helix</keyword>